<organism evidence="9 10">
    <name type="scientific">Kriegella aquimaris</name>
    <dbReference type="NCBI Taxonomy" id="192904"/>
    <lineage>
        <taxon>Bacteria</taxon>
        <taxon>Pseudomonadati</taxon>
        <taxon>Bacteroidota</taxon>
        <taxon>Flavobacteriia</taxon>
        <taxon>Flavobacteriales</taxon>
        <taxon>Flavobacteriaceae</taxon>
        <taxon>Kriegella</taxon>
    </lineage>
</organism>
<keyword evidence="7" id="KW-0812">Transmembrane</keyword>
<evidence type="ECO:0000256" key="7">
    <source>
        <dbReference type="SAM" id="Phobius"/>
    </source>
</evidence>
<evidence type="ECO:0000313" key="9">
    <source>
        <dbReference type="EMBL" id="SDL44142.1"/>
    </source>
</evidence>
<feature type="domain" description="Histidine kinase" evidence="8">
    <location>
        <begin position="597"/>
        <end position="682"/>
    </location>
</feature>
<evidence type="ECO:0000256" key="5">
    <source>
        <dbReference type="ARBA" id="ARBA00023012"/>
    </source>
</evidence>
<evidence type="ECO:0000256" key="1">
    <source>
        <dbReference type="ARBA" id="ARBA00000085"/>
    </source>
</evidence>
<evidence type="ECO:0000313" key="10">
    <source>
        <dbReference type="Proteomes" id="UP000199440"/>
    </source>
</evidence>
<dbReference type="SUPFAM" id="SSF48452">
    <property type="entry name" value="TPR-like"/>
    <property type="match status" value="2"/>
</dbReference>
<keyword evidence="7" id="KW-0472">Membrane</keyword>
<dbReference type="EMBL" id="FNGV01000001">
    <property type="protein sequence ID" value="SDL44142.1"/>
    <property type="molecule type" value="Genomic_DNA"/>
</dbReference>
<name>A0A1G9K3B6_9FLAO</name>
<evidence type="ECO:0000259" key="8">
    <source>
        <dbReference type="PROSITE" id="PS50109"/>
    </source>
</evidence>
<dbReference type="AlphaFoldDB" id="A0A1G9K3B6"/>
<dbReference type="Pfam" id="PF02518">
    <property type="entry name" value="HATPase_c"/>
    <property type="match status" value="1"/>
</dbReference>
<dbReference type="SUPFAM" id="SSF55874">
    <property type="entry name" value="ATPase domain of HSP90 chaperone/DNA topoisomerase II/histidine kinase"/>
    <property type="match status" value="1"/>
</dbReference>
<dbReference type="PROSITE" id="PS50109">
    <property type="entry name" value="HIS_KIN"/>
    <property type="match status" value="1"/>
</dbReference>
<keyword evidence="4 9" id="KW-0418">Kinase</keyword>
<sequence length="687" mass="78238">MRIKIAIVHKYQLVKIFPLIIFIGCIGGTPQSNTEDGAIYRDSIFSQIKKGRDLSLTPAIRHEYLEKAYTKAKQSKNDSLKVKYFSRLSIAYLRLGDSLLFRKTNKETIDLALKAKDSVVSAEAHWDLAEFYQKNAVLDSAYFHFEESYQVYRALNDKYHEGRMLYNMAVVQKDIKDYTGSESTTINAIEILKPLKKYKELYSCYNNLAVVSNNLSEYDRAIEYHQKALEYLNKVDNKSILQYVTLNNIGVVYKDKGEYQKAIPYFQEVLATDNLSQANPQLYARSLNNLAYNRLKSGDTVGVEQELVKAFRIRDSIGDITGITGSHYSLAELYLSRQDTAQALAHATKAKYFAEHSSNNERLLETLELLSRLDSKSSLMYTKQYIDLNDRILREERQARNKFARIRFETDEFIAENETLTKEKQIWTGIAVGLLLLGGAIYIIVDQRAKNQKLRFQQQQQASNQEIFSLMLSQNQKVEEGKQTEQKRISEELHDGVLGKMLGARMVLTGLNKKVDTEAMSERALAIAALKEVEGEVRAISHELSHSAYQKIPNFISSIKELLKNVGDASGIKMDFKYNDNTDWDALSGEIKINSYRMVQEILQNSVKHADCQNVFLNFVVDESNLDITIIDDGKGFQESKGKKGIGMRNIASRIDKVNGSWNISSELNKGTTITLKIPTAFHSMTK</sequence>
<evidence type="ECO:0000256" key="2">
    <source>
        <dbReference type="ARBA" id="ARBA00012438"/>
    </source>
</evidence>
<dbReference type="GO" id="GO:0000160">
    <property type="term" value="P:phosphorelay signal transduction system"/>
    <property type="evidence" value="ECO:0007669"/>
    <property type="project" value="UniProtKB-KW"/>
</dbReference>
<dbReference type="SMART" id="SM00028">
    <property type="entry name" value="TPR"/>
    <property type="match status" value="5"/>
</dbReference>
<dbReference type="Proteomes" id="UP000199440">
    <property type="component" value="Unassembled WGS sequence"/>
</dbReference>
<dbReference type="Pfam" id="PF13424">
    <property type="entry name" value="TPR_12"/>
    <property type="match status" value="1"/>
</dbReference>
<evidence type="ECO:0000256" key="4">
    <source>
        <dbReference type="ARBA" id="ARBA00022777"/>
    </source>
</evidence>
<dbReference type="Gene3D" id="1.25.40.10">
    <property type="entry name" value="Tetratricopeptide repeat domain"/>
    <property type="match status" value="2"/>
</dbReference>
<dbReference type="EC" id="2.7.13.3" evidence="2"/>
<dbReference type="Gene3D" id="3.30.565.10">
    <property type="entry name" value="Histidine kinase-like ATPase, C-terminal domain"/>
    <property type="match status" value="1"/>
</dbReference>
<keyword evidence="5" id="KW-0902">Two-component regulatory system</keyword>
<keyword evidence="7" id="KW-1133">Transmembrane helix</keyword>
<dbReference type="PANTHER" id="PTHR24421">
    <property type="entry name" value="NITRATE/NITRITE SENSOR PROTEIN NARX-RELATED"/>
    <property type="match status" value="1"/>
</dbReference>
<dbReference type="OrthoDB" id="977000at2"/>
<proteinExistence type="predicted"/>
<feature type="transmembrane region" description="Helical" evidence="7">
    <location>
        <begin position="426"/>
        <end position="445"/>
    </location>
</feature>
<protein>
    <recommendedName>
        <fullName evidence="2">histidine kinase</fullName>
        <ecNumber evidence="2">2.7.13.3</ecNumber>
    </recommendedName>
</protein>
<keyword evidence="3" id="KW-0808">Transferase</keyword>
<gene>
    <name evidence="9" type="ORF">SAMN04488514_101819</name>
</gene>
<dbReference type="InterPro" id="IPR019734">
    <property type="entry name" value="TPR_rpt"/>
</dbReference>
<evidence type="ECO:0000256" key="3">
    <source>
        <dbReference type="ARBA" id="ARBA00022679"/>
    </source>
</evidence>
<keyword evidence="6" id="KW-0802">TPR repeat</keyword>
<keyword evidence="10" id="KW-1185">Reference proteome</keyword>
<accession>A0A1G9K3B6</accession>
<dbReference type="InterPro" id="IPR011990">
    <property type="entry name" value="TPR-like_helical_dom_sf"/>
</dbReference>
<dbReference type="PRINTS" id="PR00344">
    <property type="entry name" value="BCTRLSENSOR"/>
</dbReference>
<feature type="repeat" description="TPR" evidence="6">
    <location>
        <begin position="243"/>
        <end position="276"/>
    </location>
</feature>
<dbReference type="InterPro" id="IPR005467">
    <property type="entry name" value="His_kinase_dom"/>
</dbReference>
<dbReference type="GO" id="GO:0004673">
    <property type="term" value="F:protein histidine kinase activity"/>
    <property type="evidence" value="ECO:0007669"/>
    <property type="project" value="UniProtKB-EC"/>
</dbReference>
<dbReference type="InterPro" id="IPR050482">
    <property type="entry name" value="Sensor_HK_TwoCompSys"/>
</dbReference>
<evidence type="ECO:0000256" key="6">
    <source>
        <dbReference type="PROSITE-ProRule" id="PRU00339"/>
    </source>
</evidence>
<dbReference type="PROSITE" id="PS50005">
    <property type="entry name" value="TPR"/>
    <property type="match status" value="1"/>
</dbReference>
<dbReference type="STRING" id="192904.SAMN04488514_101819"/>
<dbReference type="CDD" id="cd16917">
    <property type="entry name" value="HATPase_UhpB-NarQ-NarX-like"/>
    <property type="match status" value="1"/>
</dbReference>
<dbReference type="RefSeq" id="WP_089885495.1">
    <property type="nucleotide sequence ID" value="NZ_FNGV01000001.1"/>
</dbReference>
<dbReference type="InterPro" id="IPR004358">
    <property type="entry name" value="Sig_transdc_His_kin-like_C"/>
</dbReference>
<reference evidence="9 10" key="1">
    <citation type="submission" date="2016-10" db="EMBL/GenBank/DDBJ databases">
        <authorList>
            <person name="de Groot N.N."/>
        </authorList>
    </citation>
    <scope>NUCLEOTIDE SEQUENCE [LARGE SCALE GENOMIC DNA]</scope>
    <source>
        <strain evidence="9 10">DSM 19886</strain>
    </source>
</reference>
<dbReference type="InterPro" id="IPR003594">
    <property type="entry name" value="HATPase_dom"/>
</dbReference>
<dbReference type="InterPro" id="IPR036890">
    <property type="entry name" value="HATPase_C_sf"/>
</dbReference>
<comment type="catalytic activity">
    <reaction evidence="1">
        <text>ATP + protein L-histidine = ADP + protein N-phospho-L-histidine.</text>
        <dbReference type="EC" id="2.7.13.3"/>
    </reaction>
</comment>